<comment type="caution">
    <text evidence="3">The sequence shown here is derived from an EMBL/GenBank/DDBJ whole genome shotgun (WGS) entry which is preliminary data.</text>
</comment>
<feature type="compositionally biased region" description="Basic and acidic residues" evidence="1">
    <location>
        <begin position="193"/>
        <end position="224"/>
    </location>
</feature>
<proteinExistence type="predicted"/>
<protein>
    <recommendedName>
        <fullName evidence="2">Transposase-associated domain-containing protein</fullName>
    </recommendedName>
</protein>
<evidence type="ECO:0000313" key="4">
    <source>
        <dbReference type="Proteomes" id="UP001231189"/>
    </source>
</evidence>
<sequence>MSIFERLRLKSDPTGLKIDKVTTDASLLTETSPSTEEYSAFMRPRRSHPSSDDLLRWRWGEQIEVGKMNRQWMYASRLSGEFTTGLKDFLVVANANKQGGFVICPCVDCKNQKGYSSSREVHLHLIRHGFMPSYNCWTKHGERGVIMEEDEEGDDIDESYLDHFGDTFMDDAEGGEGEGEGDQEEARDEPVDDLGRTIADARSRCETEKERENLDRMLEDHRKA</sequence>
<feature type="region of interest" description="Disordered" evidence="1">
    <location>
        <begin position="167"/>
        <end position="224"/>
    </location>
</feature>
<evidence type="ECO:0000313" key="3">
    <source>
        <dbReference type="EMBL" id="KAK1614442.1"/>
    </source>
</evidence>
<dbReference type="EMBL" id="JAUUTY010000006">
    <property type="protein sequence ID" value="KAK1614442.1"/>
    <property type="molecule type" value="Genomic_DNA"/>
</dbReference>
<dbReference type="Pfam" id="PF13963">
    <property type="entry name" value="Transpos_assoc"/>
    <property type="match status" value="1"/>
</dbReference>
<name>A0AAD8R636_LOLMU</name>
<reference evidence="3" key="1">
    <citation type="submission" date="2023-07" db="EMBL/GenBank/DDBJ databases">
        <title>A chromosome-level genome assembly of Lolium multiflorum.</title>
        <authorList>
            <person name="Chen Y."/>
            <person name="Copetti D."/>
            <person name="Kolliker R."/>
            <person name="Studer B."/>
        </authorList>
    </citation>
    <scope>NUCLEOTIDE SEQUENCE</scope>
    <source>
        <strain evidence="3">02402/16</strain>
        <tissue evidence="3">Leaf</tissue>
    </source>
</reference>
<dbReference type="AlphaFoldDB" id="A0AAD8R636"/>
<accession>A0AAD8R636</accession>
<evidence type="ECO:0000256" key="1">
    <source>
        <dbReference type="SAM" id="MobiDB-lite"/>
    </source>
</evidence>
<feature type="domain" description="Transposase-associated" evidence="2">
    <location>
        <begin position="70"/>
        <end position="142"/>
    </location>
</feature>
<keyword evidence="4" id="KW-1185">Reference proteome</keyword>
<organism evidence="3 4">
    <name type="scientific">Lolium multiflorum</name>
    <name type="common">Italian ryegrass</name>
    <name type="synonym">Lolium perenne subsp. multiflorum</name>
    <dbReference type="NCBI Taxonomy" id="4521"/>
    <lineage>
        <taxon>Eukaryota</taxon>
        <taxon>Viridiplantae</taxon>
        <taxon>Streptophyta</taxon>
        <taxon>Embryophyta</taxon>
        <taxon>Tracheophyta</taxon>
        <taxon>Spermatophyta</taxon>
        <taxon>Magnoliopsida</taxon>
        <taxon>Liliopsida</taxon>
        <taxon>Poales</taxon>
        <taxon>Poaceae</taxon>
        <taxon>BOP clade</taxon>
        <taxon>Pooideae</taxon>
        <taxon>Poodae</taxon>
        <taxon>Poeae</taxon>
        <taxon>Poeae Chloroplast Group 2 (Poeae type)</taxon>
        <taxon>Loliodinae</taxon>
        <taxon>Loliinae</taxon>
        <taxon>Lolium</taxon>
    </lineage>
</organism>
<evidence type="ECO:0000259" key="2">
    <source>
        <dbReference type="Pfam" id="PF13963"/>
    </source>
</evidence>
<gene>
    <name evidence="3" type="ORF">QYE76_019959</name>
</gene>
<dbReference type="InterPro" id="IPR029480">
    <property type="entry name" value="Transpos_assoc"/>
</dbReference>
<dbReference type="Proteomes" id="UP001231189">
    <property type="component" value="Unassembled WGS sequence"/>
</dbReference>
<feature type="compositionally biased region" description="Acidic residues" evidence="1">
    <location>
        <begin position="168"/>
        <end position="192"/>
    </location>
</feature>